<accession>A0A245ZRD3</accession>
<keyword evidence="2" id="KW-1185">Reference proteome</keyword>
<gene>
    <name evidence="1" type="ORF">SPMU_06190</name>
</gene>
<protein>
    <recommendedName>
        <fullName evidence="3">Phage tail protein</fullName>
    </recommendedName>
</protein>
<comment type="caution">
    <text evidence="1">The sequence shown here is derived from an EMBL/GenBank/DDBJ whole genome shotgun (WGS) entry which is preliminary data.</text>
</comment>
<evidence type="ECO:0008006" key="3">
    <source>
        <dbReference type="Google" id="ProtNLM"/>
    </source>
</evidence>
<dbReference type="OrthoDB" id="7513466at2"/>
<dbReference type="Gene3D" id="4.10.410.40">
    <property type="match status" value="1"/>
</dbReference>
<sequence>MAGTAAGTTLAISAALPASQNVAGYAALSFTEINGLDKIGTFGSTPSKVTFTPLKGATQKHKGSVDYGALGPTMAHDEDDAGQALLRTAADDQLGEYSFRVAYPDGAKRYFQGKVFGYQEAVEGAENMLMGSTTIEINTPIVPAPAA</sequence>
<name>A0A245ZRD3_9SPHN</name>
<dbReference type="AlphaFoldDB" id="A0A245ZRD3"/>
<dbReference type="EMBL" id="NBBJ01000001">
    <property type="protein sequence ID" value="OWK32297.1"/>
    <property type="molecule type" value="Genomic_DNA"/>
</dbReference>
<dbReference type="RefSeq" id="WP_088331819.1">
    <property type="nucleotide sequence ID" value="NZ_NBBJ01000001.1"/>
</dbReference>
<dbReference type="Proteomes" id="UP000197783">
    <property type="component" value="Unassembled WGS sequence"/>
</dbReference>
<proteinExistence type="predicted"/>
<reference evidence="1 2" key="1">
    <citation type="submission" date="2017-03" db="EMBL/GenBank/DDBJ databases">
        <title>Genome sequence of Sphingomonas mucosissima DSM 17494.</title>
        <authorList>
            <person name="Poehlein A."/>
            <person name="Wuebbeler J.H."/>
            <person name="Steinbuechel A."/>
            <person name="Daniel R."/>
        </authorList>
    </citation>
    <scope>NUCLEOTIDE SEQUENCE [LARGE SCALE GENOMIC DNA]</scope>
    <source>
        <strain evidence="1 2">DSM 17494</strain>
    </source>
</reference>
<evidence type="ECO:0000313" key="2">
    <source>
        <dbReference type="Proteomes" id="UP000197783"/>
    </source>
</evidence>
<evidence type="ECO:0000313" key="1">
    <source>
        <dbReference type="EMBL" id="OWK32297.1"/>
    </source>
</evidence>
<organism evidence="1 2">
    <name type="scientific">Sphingomonas mucosissima</name>
    <dbReference type="NCBI Taxonomy" id="370959"/>
    <lineage>
        <taxon>Bacteria</taxon>
        <taxon>Pseudomonadati</taxon>
        <taxon>Pseudomonadota</taxon>
        <taxon>Alphaproteobacteria</taxon>
        <taxon>Sphingomonadales</taxon>
        <taxon>Sphingomonadaceae</taxon>
        <taxon>Sphingomonas</taxon>
    </lineage>
</organism>